<protein>
    <submittedName>
        <fullName evidence="7">RNA polymerase sigma-70 factor (ECF subfamily)</fullName>
    </submittedName>
</protein>
<dbReference type="Pfam" id="PF04542">
    <property type="entry name" value="Sigma70_r2"/>
    <property type="match status" value="1"/>
</dbReference>
<dbReference type="InterPro" id="IPR013325">
    <property type="entry name" value="RNA_pol_sigma_r2"/>
</dbReference>
<sequence>MEEKPFLQLISDNQRIIDKICRLYRDTKEDRRDLFQEIVFQLWQSIDSFRGQSKPSTFIYRVAINTALTSFRKDKTKKLIDYTDQLPEMANEPEDRDLEARTQALIAAVKKLSEPDRAIMALLLDDLSYREIAEITGTSENNIAVKISRIKDRIRKILKI</sequence>
<evidence type="ECO:0000256" key="1">
    <source>
        <dbReference type="ARBA" id="ARBA00010641"/>
    </source>
</evidence>
<evidence type="ECO:0000313" key="8">
    <source>
        <dbReference type="Proteomes" id="UP000295499"/>
    </source>
</evidence>
<dbReference type="GO" id="GO:0003677">
    <property type="term" value="F:DNA binding"/>
    <property type="evidence" value="ECO:0007669"/>
    <property type="project" value="InterPro"/>
</dbReference>
<proteinExistence type="inferred from homology"/>
<accession>A0A4R6IFJ5</accession>
<dbReference type="AlphaFoldDB" id="A0A4R6IFJ5"/>
<dbReference type="InterPro" id="IPR014284">
    <property type="entry name" value="RNA_pol_sigma-70_dom"/>
</dbReference>
<name>A0A4R6IFJ5_9SPHI</name>
<dbReference type="Gene3D" id="1.10.1740.10">
    <property type="match status" value="1"/>
</dbReference>
<dbReference type="InterPro" id="IPR036388">
    <property type="entry name" value="WH-like_DNA-bd_sf"/>
</dbReference>
<dbReference type="Gene3D" id="1.10.10.10">
    <property type="entry name" value="Winged helix-like DNA-binding domain superfamily/Winged helix DNA-binding domain"/>
    <property type="match status" value="1"/>
</dbReference>
<organism evidence="7 8">
    <name type="scientific">Pedobacter duraquae</name>
    <dbReference type="NCBI Taxonomy" id="425511"/>
    <lineage>
        <taxon>Bacteria</taxon>
        <taxon>Pseudomonadati</taxon>
        <taxon>Bacteroidota</taxon>
        <taxon>Sphingobacteriia</taxon>
        <taxon>Sphingobacteriales</taxon>
        <taxon>Sphingobacteriaceae</taxon>
        <taxon>Pedobacter</taxon>
    </lineage>
</organism>
<reference evidence="7 8" key="1">
    <citation type="submission" date="2019-03" db="EMBL/GenBank/DDBJ databases">
        <title>Genomic Encyclopedia of Archaeal and Bacterial Type Strains, Phase II (KMG-II): from individual species to whole genera.</title>
        <authorList>
            <person name="Goeker M."/>
        </authorList>
    </citation>
    <scope>NUCLEOTIDE SEQUENCE [LARGE SCALE GENOMIC DNA]</scope>
    <source>
        <strain evidence="7 8">DSM 19034</strain>
    </source>
</reference>
<dbReference type="InterPro" id="IPR013324">
    <property type="entry name" value="RNA_pol_sigma_r3/r4-like"/>
</dbReference>
<evidence type="ECO:0000256" key="2">
    <source>
        <dbReference type="ARBA" id="ARBA00023015"/>
    </source>
</evidence>
<feature type="domain" description="RNA polymerase sigma factor 70 region 4 type 2" evidence="6">
    <location>
        <begin position="103"/>
        <end position="153"/>
    </location>
</feature>
<dbReference type="OrthoDB" id="9780326at2"/>
<evidence type="ECO:0000259" key="5">
    <source>
        <dbReference type="Pfam" id="PF04542"/>
    </source>
</evidence>
<keyword evidence="4" id="KW-0804">Transcription</keyword>
<evidence type="ECO:0000256" key="3">
    <source>
        <dbReference type="ARBA" id="ARBA00023082"/>
    </source>
</evidence>
<keyword evidence="8" id="KW-1185">Reference proteome</keyword>
<dbReference type="InterPro" id="IPR007627">
    <property type="entry name" value="RNA_pol_sigma70_r2"/>
</dbReference>
<comment type="caution">
    <text evidence="7">The sequence shown here is derived from an EMBL/GenBank/DDBJ whole genome shotgun (WGS) entry which is preliminary data.</text>
</comment>
<dbReference type="Pfam" id="PF08281">
    <property type="entry name" value="Sigma70_r4_2"/>
    <property type="match status" value="1"/>
</dbReference>
<feature type="domain" description="RNA polymerase sigma-70 region 2" evidence="5">
    <location>
        <begin position="9"/>
        <end position="75"/>
    </location>
</feature>
<keyword evidence="2" id="KW-0805">Transcription regulation</keyword>
<dbReference type="PANTHER" id="PTHR43133:SF45">
    <property type="entry name" value="RNA POLYMERASE ECF-TYPE SIGMA FACTOR"/>
    <property type="match status" value="1"/>
</dbReference>
<evidence type="ECO:0000259" key="6">
    <source>
        <dbReference type="Pfam" id="PF08281"/>
    </source>
</evidence>
<dbReference type="PANTHER" id="PTHR43133">
    <property type="entry name" value="RNA POLYMERASE ECF-TYPE SIGMA FACTO"/>
    <property type="match status" value="1"/>
</dbReference>
<dbReference type="SUPFAM" id="SSF88659">
    <property type="entry name" value="Sigma3 and sigma4 domains of RNA polymerase sigma factors"/>
    <property type="match status" value="1"/>
</dbReference>
<dbReference type="GO" id="GO:0016987">
    <property type="term" value="F:sigma factor activity"/>
    <property type="evidence" value="ECO:0007669"/>
    <property type="project" value="UniProtKB-KW"/>
</dbReference>
<evidence type="ECO:0000256" key="4">
    <source>
        <dbReference type="ARBA" id="ARBA00023163"/>
    </source>
</evidence>
<dbReference type="InterPro" id="IPR013249">
    <property type="entry name" value="RNA_pol_sigma70_r4_t2"/>
</dbReference>
<dbReference type="EMBL" id="SNWM01000004">
    <property type="protein sequence ID" value="TDO20862.1"/>
    <property type="molecule type" value="Genomic_DNA"/>
</dbReference>
<dbReference type="RefSeq" id="WP_133557696.1">
    <property type="nucleotide sequence ID" value="NZ_SNWM01000004.1"/>
</dbReference>
<dbReference type="Proteomes" id="UP000295499">
    <property type="component" value="Unassembled WGS sequence"/>
</dbReference>
<keyword evidence="3" id="KW-0731">Sigma factor</keyword>
<gene>
    <name evidence="7" type="ORF">CLV32_3497</name>
</gene>
<dbReference type="SUPFAM" id="SSF88946">
    <property type="entry name" value="Sigma2 domain of RNA polymerase sigma factors"/>
    <property type="match status" value="1"/>
</dbReference>
<dbReference type="InterPro" id="IPR039425">
    <property type="entry name" value="RNA_pol_sigma-70-like"/>
</dbReference>
<evidence type="ECO:0000313" key="7">
    <source>
        <dbReference type="EMBL" id="TDO20862.1"/>
    </source>
</evidence>
<dbReference type="NCBIfam" id="TIGR02937">
    <property type="entry name" value="sigma70-ECF"/>
    <property type="match status" value="1"/>
</dbReference>
<dbReference type="GO" id="GO:0006352">
    <property type="term" value="P:DNA-templated transcription initiation"/>
    <property type="evidence" value="ECO:0007669"/>
    <property type="project" value="InterPro"/>
</dbReference>
<comment type="similarity">
    <text evidence="1">Belongs to the sigma-70 factor family. ECF subfamily.</text>
</comment>